<name>A0A367Z918_9BACT</name>
<evidence type="ECO:0000256" key="1">
    <source>
        <dbReference type="SAM" id="Phobius"/>
    </source>
</evidence>
<dbReference type="EMBL" id="QOQW01000044">
    <property type="protein sequence ID" value="RCK74608.1"/>
    <property type="molecule type" value="Genomic_DNA"/>
</dbReference>
<accession>A0A367Z918</accession>
<feature type="transmembrane region" description="Helical" evidence="1">
    <location>
        <begin position="16"/>
        <end position="39"/>
    </location>
</feature>
<comment type="caution">
    <text evidence="2">The sequence shown here is derived from an EMBL/GenBank/DDBJ whole genome shotgun (WGS) entry which is preliminary data.</text>
</comment>
<organism evidence="2 3">
    <name type="scientific">Candidatus Ozemobacter sibiricus</name>
    <dbReference type="NCBI Taxonomy" id="2268124"/>
    <lineage>
        <taxon>Bacteria</taxon>
        <taxon>Candidatus Ozemobacteria</taxon>
        <taxon>Candidatus Ozemobacterales</taxon>
        <taxon>Candidatus Ozemobacteraceae</taxon>
        <taxon>Candidatus Ozemobacter</taxon>
    </lineage>
</organism>
<evidence type="ECO:0008006" key="4">
    <source>
        <dbReference type="Google" id="ProtNLM"/>
    </source>
</evidence>
<dbReference type="Proteomes" id="UP000252355">
    <property type="component" value="Unassembled WGS sequence"/>
</dbReference>
<dbReference type="AlphaFoldDB" id="A0A367Z918"/>
<evidence type="ECO:0000313" key="3">
    <source>
        <dbReference type="Proteomes" id="UP000252355"/>
    </source>
</evidence>
<keyword evidence="1" id="KW-1133">Transmembrane helix</keyword>
<sequence length="192" mass="21190">MAPTDIRPRPARPDGLTFAEVVVAVVVIALCSIPLLWVLTSSRTDTSKAINYLRAVELANEAIEWASIAPFHRRTTTNVMVEQISGSLVTQVGSGFQPAPIDVVPASHSEWVAENLTAPSLTYSSQYTSAFFYRTVKVEDVVNGPKGYLRRVTVTVEWAEGRVPQHHTQPGGERNKKIVMSTLILNEKQLVY</sequence>
<reference evidence="2 3" key="1">
    <citation type="submission" date="2018-05" db="EMBL/GenBank/DDBJ databases">
        <title>A metagenomic window into the 2 km-deep terrestrial subsurface aquifer revealed taxonomically and functionally diverse microbial community comprising novel uncultured bacterial lineages.</title>
        <authorList>
            <person name="Kadnikov V.V."/>
            <person name="Mardanov A.V."/>
            <person name="Beletsky A.V."/>
            <person name="Banks D."/>
            <person name="Pimenov N.V."/>
            <person name="Frank Y.A."/>
            <person name="Karnachuk O.V."/>
            <person name="Ravin N.V."/>
        </authorList>
    </citation>
    <scope>NUCLEOTIDE SEQUENCE [LARGE SCALE GENOMIC DNA]</scope>
    <source>
        <strain evidence="2">BY5</strain>
    </source>
</reference>
<gene>
    <name evidence="2" type="ORF">OZSIB_0579</name>
</gene>
<evidence type="ECO:0000313" key="2">
    <source>
        <dbReference type="EMBL" id="RCK74608.1"/>
    </source>
</evidence>
<protein>
    <recommendedName>
        <fullName evidence="4">Prepilin-type N-terminal cleavage/methylation domain-containing protein</fullName>
    </recommendedName>
</protein>
<proteinExistence type="predicted"/>
<keyword evidence="1" id="KW-0472">Membrane</keyword>
<keyword evidence="1" id="KW-0812">Transmembrane</keyword>